<keyword evidence="3 6" id="KW-0560">Oxidoreductase</keyword>
<dbReference type="RefSeq" id="WP_136141072.1">
    <property type="nucleotide sequence ID" value="NZ_CP039247.1"/>
</dbReference>
<feature type="domain" description="NADPH-dependent FMN reductase-like" evidence="5">
    <location>
        <begin position="3"/>
        <end position="151"/>
    </location>
</feature>
<dbReference type="OrthoDB" id="1643408at2"/>
<evidence type="ECO:0000256" key="2">
    <source>
        <dbReference type="ARBA" id="ARBA00022643"/>
    </source>
</evidence>
<evidence type="ECO:0000313" key="6">
    <source>
        <dbReference type="EMBL" id="QCB28319.1"/>
    </source>
</evidence>
<dbReference type="PANTHER" id="PTHR43408:SF2">
    <property type="entry name" value="FMN REDUCTASE (NADPH)"/>
    <property type="match status" value="1"/>
</dbReference>
<dbReference type="EMBL" id="CP039247">
    <property type="protein sequence ID" value="QCB28319.1"/>
    <property type="molecule type" value="Genomic_DNA"/>
</dbReference>
<dbReference type="PANTHER" id="PTHR43408">
    <property type="entry name" value="FMN REDUCTASE (NADPH)"/>
    <property type="match status" value="1"/>
</dbReference>
<keyword evidence="2" id="KW-0288">FMN</keyword>
<dbReference type="AlphaFoldDB" id="A0A4P7QFK8"/>
<dbReference type="InterPro" id="IPR005025">
    <property type="entry name" value="FMN_Rdtase-like_dom"/>
</dbReference>
<protein>
    <submittedName>
        <fullName evidence="6">NAD(P)H-dependent FAD/FMN reductase</fullName>
        <ecNumber evidence="6">1.5.1.45</ecNumber>
    </submittedName>
</protein>
<sequence length="231" mass="24409">MKKLVVVNGGLSNPSSTRMLAERIAESVSAQVSKRGEGLDVTYVDTNDVVMDLATAMSTGIYNERLRASLDTVAEADALIAASPVFNASYSGVFKMFFDALDHHALTGVPVLIAATAGTARHSLVLDYALRPLFSYLRASTMPTAVFAATEDFGQDSDLDPRIIRAARELAERIVDVRDSVAGFGPDFDAAEKSGTSAGNKPKRESTNTTVDANVTDFASLLAGHDGSGSD</sequence>
<keyword evidence="7" id="KW-1185">Reference proteome</keyword>
<dbReference type="InterPro" id="IPR051814">
    <property type="entry name" value="NAD(P)H-dep_FMN_reductase"/>
</dbReference>
<dbReference type="Gene3D" id="3.40.50.360">
    <property type="match status" value="1"/>
</dbReference>
<gene>
    <name evidence="6" type="ORF">CENDO_05170</name>
</gene>
<proteinExistence type="predicted"/>
<dbReference type="InterPro" id="IPR023932">
    <property type="entry name" value="CE1759_FMN_reduct"/>
</dbReference>
<organism evidence="6 7">
    <name type="scientific">Corynebacterium endometrii</name>
    <dbReference type="NCBI Taxonomy" id="2488819"/>
    <lineage>
        <taxon>Bacteria</taxon>
        <taxon>Bacillati</taxon>
        <taxon>Actinomycetota</taxon>
        <taxon>Actinomycetes</taxon>
        <taxon>Mycobacteriales</taxon>
        <taxon>Corynebacteriaceae</taxon>
        <taxon>Corynebacterium</taxon>
    </lineage>
</organism>
<evidence type="ECO:0000259" key="5">
    <source>
        <dbReference type="Pfam" id="PF03358"/>
    </source>
</evidence>
<dbReference type="KEGG" id="cee:CENDO_05170"/>
<accession>A0A4P7QFK8</accession>
<keyword evidence="1" id="KW-0285">Flavoprotein</keyword>
<evidence type="ECO:0000256" key="3">
    <source>
        <dbReference type="ARBA" id="ARBA00023002"/>
    </source>
</evidence>
<feature type="region of interest" description="Disordered" evidence="4">
    <location>
        <begin position="188"/>
        <end position="212"/>
    </location>
</feature>
<dbReference type="GO" id="GO:0016491">
    <property type="term" value="F:oxidoreductase activity"/>
    <property type="evidence" value="ECO:0007669"/>
    <property type="project" value="UniProtKB-KW"/>
</dbReference>
<name>A0A4P7QFK8_9CORY</name>
<dbReference type="NCBIfam" id="TIGR04037">
    <property type="entry name" value="LLM_duo_CE1759"/>
    <property type="match status" value="1"/>
</dbReference>
<dbReference type="SUPFAM" id="SSF52218">
    <property type="entry name" value="Flavoproteins"/>
    <property type="match status" value="1"/>
</dbReference>
<dbReference type="Proteomes" id="UP000296352">
    <property type="component" value="Chromosome"/>
</dbReference>
<evidence type="ECO:0000256" key="1">
    <source>
        <dbReference type="ARBA" id="ARBA00022630"/>
    </source>
</evidence>
<dbReference type="InterPro" id="IPR029039">
    <property type="entry name" value="Flavoprotein-like_sf"/>
</dbReference>
<evidence type="ECO:0000313" key="7">
    <source>
        <dbReference type="Proteomes" id="UP000296352"/>
    </source>
</evidence>
<dbReference type="Pfam" id="PF03358">
    <property type="entry name" value="FMN_red"/>
    <property type="match status" value="1"/>
</dbReference>
<evidence type="ECO:0000256" key="4">
    <source>
        <dbReference type="SAM" id="MobiDB-lite"/>
    </source>
</evidence>
<reference evidence="6 7" key="1">
    <citation type="submission" date="2019-04" db="EMBL/GenBank/DDBJ databases">
        <title>Corynebacterium endometrii sp. nov., isolated from the uterus of a cow with endometritis.</title>
        <authorList>
            <person name="Ballas P."/>
            <person name="Ruckert C."/>
            <person name="Wagener K."/>
            <person name="Drillich M."/>
            <person name="Kaempfer P."/>
            <person name="Busse H.-J."/>
            <person name="Ehling-Schulz M."/>
        </authorList>
    </citation>
    <scope>NUCLEOTIDE SEQUENCE [LARGE SCALE GENOMIC DNA]</scope>
    <source>
        <strain evidence="6 7">LMM-1653</strain>
    </source>
</reference>
<dbReference type="EC" id="1.5.1.45" evidence="6"/>